<evidence type="ECO:0000256" key="2">
    <source>
        <dbReference type="SAM" id="Phobius"/>
    </source>
</evidence>
<feature type="transmembrane region" description="Helical" evidence="2">
    <location>
        <begin position="302"/>
        <end position="322"/>
    </location>
</feature>
<gene>
    <name evidence="3" type="ORF">CAUPRSCDRAFT_12134</name>
</gene>
<accession>A0A4P9WU06</accession>
<feature type="compositionally biased region" description="Acidic residues" evidence="1">
    <location>
        <begin position="133"/>
        <end position="145"/>
    </location>
</feature>
<keyword evidence="2" id="KW-1133">Transmembrane helix</keyword>
<organism evidence="3 4">
    <name type="scientific">Caulochytrium protostelioides</name>
    <dbReference type="NCBI Taxonomy" id="1555241"/>
    <lineage>
        <taxon>Eukaryota</taxon>
        <taxon>Fungi</taxon>
        <taxon>Fungi incertae sedis</taxon>
        <taxon>Chytridiomycota</taxon>
        <taxon>Chytridiomycota incertae sedis</taxon>
        <taxon>Chytridiomycetes</taxon>
        <taxon>Caulochytriales</taxon>
        <taxon>Caulochytriaceae</taxon>
        <taxon>Caulochytrium</taxon>
    </lineage>
</organism>
<dbReference type="Proteomes" id="UP000268535">
    <property type="component" value="Unassembled WGS sequence"/>
</dbReference>
<proteinExistence type="predicted"/>
<keyword evidence="2" id="KW-0472">Membrane</keyword>
<evidence type="ECO:0000256" key="1">
    <source>
        <dbReference type="SAM" id="MobiDB-lite"/>
    </source>
</evidence>
<feature type="region of interest" description="Disordered" evidence="1">
    <location>
        <begin position="122"/>
        <end position="151"/>
    </location>
</feature>
<sequence length="325" mass="33067">MPTPNTWRHELLTEAHGNGDGRTNARAMGSLPSRLATGSRSPLSDDAPPMPVSAAATAAVSTTRSSRGRMTPRSCSSLLARDVDRVVSADESDPVDAAVNGVFALTASLEKAVAEGTHALLSGGLNGGCHDGEDGEGREDGEDSEDGPHIVNALDHHDACASMSTTAHGTAAATATAAADASTGVGLGVGANGILLSGAASRRHSVMEYITAPASPFPMSAMTDRDAGPPSALPVESLIVHGGRHAIDIDVHLLLPSYHEAVSFVGWVSVGRADGGPVGLHGLAISTTTEEMWHRAEHDGRLLVLLIFFGGLGAPGAIARGFGST</sequence>
<dbReference type="EMBL" id="ML010271">
    <property type="protein sequence ID" value="RKO96172.1"/>
    <property type="molecule type" value="Genomic_DNA"/>
</dbReference>
<evidence type="ECO:0000313" key="3">
    <source>
        <dbReference type="EMBL" id="RKO96172.1"/>
    </source>
</evidence>
<keyword evidence="2" id="KW-0812">Transmembrane</keyword>
<protein>
    <submittedName>
        <fullName evidence="3">Uncharacterized protein</fullName>
    </submittedName>
</protein>
<evidence type="ECO:0000313" key="4">
    <source>
        <dbReference type="Proteomes" id="UP000268535"/>
    </source>
</evidence>
<reference evidence="4" key="1">
    <citation type="journal article" date="2018" name="Nat. Microbiol.">
        <title>Leveraging single-cell genomics to expand the fungal tree of life.</title>
        <authorList>
            <person name="Ahrendt S.R."/>
            <person name="Quandt C.A."/>
            <person name="Ciobanu D."/>
            <person name="Clum A."/>
            <person name="Salamov A."/>
            <person name="Andreopoulos B."/>
            <person name="Cheng J.F."/>
            <person name="Woyke T."/>
            <person name="Pelin A."/>
            <person name="Henrissat B."/>
            <person name="Reynolds N.K."/>
            <person name="Benny G.L."/>
            <person name="Smith M.E."/>
            <person name="James T.Y."/>
            <person name="Grigoriev I.V."/>
        </authorList>
    </citation>
    <scope>NUCLEOTIDE SEQUENCE [LARGE SCALE GENOMIC DNA]</scope>
    <source>
        <strain evidence="4">ATCC 52028</strain>
    </source>
</reference>
<name>A0A4P9WU06_9FUNG</name>
<dbReference type="AlphaFoldDB" id="A0A4P9WU06"/>
<feature type="compositionally biased region" description="Basic and acidic residues" evidence="1">
    <location>
        <begin position="7"/>
        <end position="19"/>
    </location>
</feature>
<feature type="region of interest" description="Disordered" evidence="1">
    <location>
        <begin position="1"/>
        <end position="53"/>
    </location>
</feature>